<dbReference type="SUPFAM" id="SSF54534">
    <property type="entry name" value="FKBP-like"/>
    <property type="match status" value="1"/>
</dbReference>
<evidence type="ECO:0000256" key="1">
    <source>
        <dbReference type="ARBA" id="ARBA00000971"/>
    </source>
</evidence>
<sequence length="222" mass="21377">MSLLASVPTGGRGAHARMAFAVPAAAVVLLVAAAAGCSSSTAPDGTAAAPVPSPTVAAVPATVLPVVGNPTNLTVQPAVGAGQGLPPTKLVVKDLVTGTGTPATSSATVTVNYVGVLWNTGKTFDASWTGGQPATFPLDQVIPGFAQGIAGSVSDAVAGMRVGGRREIVIPPALGYGPQGGQGSIKADDTIVFVVDLLDVTAAATGTAPTGATPTSTAAANG</sequence>
<evidence type="ECO:0000256" key="6">
    <source>
        <dbReference type="RuleBase" id="RU003915"/>
    </source>
</evidence>
<organism evidence="8 9">
    <name type="scientific">Pseudofrankia inefficax (strain DSM 45817 / CECT 9037 / DDB 130130 / EuI1c)</name>
    <name type="common">Frankia inefficax</name>
    <dbReference type="NCBI Taxonomy" id="298654"/>
    <lineage>
        <taxon>Bacteria</taxon>
        <taxon>Bacillati</taxon>
        <taxon>Actinomycetota</taxon>
        <taxon>Actinomycetes</taxon>
        <taxon>Frankiales</taxon>
        <taxon>Frankiaceae</taxon>
        <taxon>Pseudofrankia</taxon>
    </lineage>
</organism>
<protein>
    <recommendedName>
        <fullName evidence="6">Peptidyl-prolyl cis-trans isomerase</fullName>
        <ecNumber evidence="6">5.2.1.8</ecNumber>
    </recommendedName>
</protein>
<dbReference type="Gene3D" id="3.10.50.40">
    <property type="match status" value="1"/>
</dbReference>
<evidence type="ECO:0000313" key="8">
    <source>
        <dbReference type="EMBL" id="ADP81752.1"/>
    </source>
</evidence>
<gene>
    <name evidence="8" type="ordered locus">FraEuI1c_3745</name>
</gene>
<dbReference type="AlphaFoldDB" id="E3J2U1"/>
<dbReference type="HOGENOM" id="CLU_013615_7_2_11"/>
<evidence type="ECO:0000256" key="4">
    <source>
        <dbReference type="ARBA" id="ARBA00023235"/>
    </source>
</evidence>
<dbReference type="eggNOG" id="COG0545">
    <property type="taxonomic scope" value="Bacteria"/>
</dbReference>
<keyword evidence="9" id="KW-1185">Reference proteome</keyword>
<keyword evidence="4 5" id="KW-0413">Isomerase</keyword>
<feature type="domain" description="PPIase FKBP-type" evidence="7">
    <location>
        <begin position="106"/>
        <end position="201"/>
    </location>
</feature>
<dbReference type="PANTHER" id="PTHR43811">
    <property type="entry name" value="FKBP-TYPE PEPTIDYL-PROLYL CIS-TRANS ISOMERASE FKPA"/>
    <property type="match status" value="1"/>
</dbReference>
<dbReference type="KEGG" id="fri:FraEuI1c_3745"/>
<comment type="similarity">
    <text evidence="2 6">Belongs to the FKBP-type PPIase family.</text>
</comment>
<proteinExistence type="inferred from homology"/>
<dbReference type="InParanoid" id="E3J2U1"/>
<evidence type="ECO:0000259" key="7">
    <source>
        <dbReference type="PROSITE" id="PS50059"/>
    </source>
</evidence>
<evidence type="ECO:0000256" key="3">
    <source>
        <dbReference type="ARBA" id="ARBA00023110"/>
    </source>
</evidence>
<accession>E3J2U1</accession>
<dbReference type="PROSITE" id="PS50059">
    <property type="entry name" value="FKBP_PPIASE"/>
    <property type="match status" value="1"/>
</dbReference>
<comment type="catalytic activity">
    <reaction evidence="1 5 6">
        <text>[protein]-peptidylproline (omega=180) = [protein]-peptidylproline (omega=0)</text>
        <dbReference type="Rhea" id="RHEA:16237"/>
        <dbReference type="Rhea" id="RHEA-COMP:10747"/>
        <dbReference type="Rhea" id="RHEA-COMP:10748"/>
        <dbReference type="ChEBI" id="CHEBI:83833"/>
        <dbReference type="ChEBI" id="CHEBI:83834"/>
        <dbReference type="EC" id="5.2.1.8"/>
    </reaction>
</comment>
<dbReference type="PANTHER" id="PTHR43811:SF19">
    <property type="entry name" value="39 KDA FK506-BINDING NUCLEAR PROTEIN"/>
    <property type="match status" value="1"/>
</dbReference>
<dbReference type="InterPro" id="IPR046357">
    <property type="entry name" value="PPIase_dom_sf"/>
</dbReference>
<keyword evidence="3 5" id="KW-0697">Rotamase</keyword>
<name>E3J2U1_PSEI1</name>
<dbReference type="EMBL" id="CP002299">
    <property type="protein sequence ID" value="ADP81752.1"/>
    <property type="molecule type" value="Genomic_DNA"/>
</dbReference>
<dbReference type="GO" id="GO:0003755">
    <property type="term" value="F:peptidyl-prolyl cis-trans isomerase activity"/>
    <property type="evidence" value="ECO:0007669"/>
    <property type="project" value="UniProtKB-UniRule"/>
</dbReference>
<dbReference type="Pfam" id="PF00254">
    <property type="entry name" value="FKBP_C"/>
    <property type="match status" value="1"/>
</dbReference>
<evidence type="ECO:0000313" key="9">
    <source>
        <dbReference type="Proteomes" id="UP000002484"/>
    </source>
</evidence>
<evidence type="ECO:0000256" key="5">
    <source>
        <dbReference type="PROSITE-ProRule" id="PRU00277"/>
    </source>
</evidence>
<dbReference type="InterPro" id="IPR001179">
    <property type="entry name" value="PPIase_FKBP_dom"/>
</dbReference>
<dbReference type="RefSeq" id="WP_013424870.1">
    <property type="nucleotide sequence ID" value="NC_014666.1"/>
</dbReference>
<dbReference type="EC" id="5.2.1.8" evidence="6"/>
<reference evidence="8 9" key="1">
    <citation type="submission" date="2010-10" db="EMBL/GenBank/DDBJ databases">
        <title>Complete sequence of Frankia sp. EuI1c.</title>
        <authorList>
            <consortium name="US DOE Joint Genome Institute"/>
            <person name="Lucas S."/>
            <person name="Copeland A."/>
            <person name="Lapidus A."/>
            <person name="Cheng J.-F."/>
            <person name="Bruce D."/>
            <person name="Goodwin L."/>
            <person name="Pitluck S."/>
            <person name="Chertkov O."/>
            <person name="Detter J.C."/>
            <person name="Han C."/>
            <person name="Tapia R."/>
            <person name="Land M."/>
            <person name="Hauser L."/>
            <person name="Jeffries C."/>
            <person name="Kyrpides N."/>
            <person name="Ivanova N."/>
            <person name="Mikhailova N."/>
            <person name="Beauchemin N."/>
            <person name="Sen A."/>
            <person name="Sur S.A."/>
            <person name="Gtari M."/>
            <person name="Wall L."/>
            <person name="Tisa L."/>
            <person name="Woyke T."/>
        </authorList>
    </citation>
    <scope>NUCLEOTIDE SEQUENCE [LARGE SCALE GENOMIC DNA]</scope>
    <source>
        <strain evidence="9">DSM 45817 / CECT 9037 / EuI1c</strain>
    </source>
</reference>
<evidence type="ECO:0000256" key="2">
    <source>
        <dbReference type="ARBA" id="ARBA00006577"/>
    </source>
</evidence>
<dbReference type="Proteomes" id="UP000002484">
    <property type="component" value="Chromosome"/>
</dbReference>
<dbReference type="STRING" id="298654.FraEuI1c_3745"/>